<sequence length="234" mass="26819">IRDSLDRVNESLESINKGLESLQGICSSTKEYAEKVQEILERGGRIAEAYNNMYDRLPPYINDRARTGLSSYAAALQTAGEGVDKAFRSIPKVGDYLADALNTAELGGEMGEALYRGVENVTAADRRHYEEAIKPVTDRLMNDPHYTPSREDLELSGLTAEEIQIAREQGARQREIQRMVTNEHWGDLKRYYPQEYEKYREALEQRTRESYHPPPGTYDEPSLLARVFNRIFFF</sequence>
<accession>A0A424YJ69</accession>
<comment type="caution">
    <text evidence="1">The sequence shown here is derived from an EMBL/GenBank/DDBJ whole genome shotgun (WGS) entry which is preliminary data.</text>
</comment>
<protein>
    <submittedName>
        <fullName evidence="1">Uncharacterized protein</fullName>
    </submittedName>
</protein>
<dbReference type="AlphaFoldDB" id="A0A424YJ69"/>
<reference evidence="1 2" key="1">
    <citation type="submission" date="2018-08" db="EMBL/GenBank/DDBJ databases">
        <title>The metabolism and importance of syntrophic acetate oxidation coupled to methane or sulfide production in haloalkaline environments.</title>
        <authorList>
            <person name="Timmers P.H.A."/>
            <person name="Vavourakis C.D."/>
            <person name="Sorokin D.Y."/>
            <person name="Sinninghe Damste J.S."/>
            <person name="Muyzer G."/>
            <person name="Stams A.J.M."/>
            <person name="Plugge C.M."/>
        </authorList>
    </citation>
    <scope>NUCLEOTIDE SEQUENCE [LARGE SCALE GENOMIC DNA]</scope>
    <source>
        <strain evidence="1">MSAO_Bac1</strain>
    </source>
</reference>
<evidence type="ECO:0000313" key="2">
    <source>
        <dbReference type="Proteomes" id="UP000285138"/>
    </source>
</evidence>
<evidence type="ECO:0000313" key="1">
    <source>
        <dbReference type="EMBL" id="RQD78467.1"/>
    </source>
</evidence>
<organism evidence="1 2">
    <name type="scientific">Candidatus Syntrophonatronum acetioxidans</name>
    <dbReference type="NCBI Taxonomy" id="1795816"/>
    <lineage>
        <taxon>Bacteria</taxon>
        <taxon>Bacillati</taxon>
        <taxon>Bacillota</taxon>
        <taxon>Clostridia</taxon>
        <taxon>Eubacteriales</taxon>
        <taxon>Syntrophomonadaceae</taxon>
        <taxon>Candidatus Syntrophonatronum</taxon>
    </lineage>
</organism>
<name>A0A424YJ69_9FIRM</name>
<dbReference type="Proteomes" id="UP000285138">
    <property type="component" value="Unassembled WGS sequence"/>
</dbReference>
<feature type="non-terminal residue" evidence="1">
    <location>
        <position position="1"/>
    </location>
</feature>
<gene>
    <name evidence="1" type="ORF">D5R97_00350</name>
</gene>
<dbReference type="EMBL" id="QZAA01000017">
    <property type="protein sequence ID" value="RQD78467.1"/>
    <property type="molecule type" value="Genomic_DNA"/>
</dbReference>
<proteinExistence type="predicted"/>